<dbReference type="PANTHER" id="PTHR39473:SF1">
    <property type="entry name" value="DINB-LIKE DOMAIN-CONTAINING PROTEIN"/>
    <property type="match status" value="1"/>
</dbReference>
<accession>I8U3Y1</accession>
<gene>
    <name evidence="1" type="ORF">AGRI_12586</name>
</gene>
<proteinExistence type="predicted"/>
<sequence>MLDKILEQNRQQLDVIDAILRQVSAADYQKVLALPGEPSVGKHVRHVLGHYQQLQQGLQTGMLDYRQRERQQLIETNPLAALGLLQQQLDWLATLAGCEAIPIFHYQCAEGKGHSCLLRELDFVASHTVHHLAILQIVLLQLGYQLPAEAGVHSSTLEYRRCAP</sequence>
<evidence type="ECO:0000313" key="1">
    <source>
        <dbReference type="EMBL" id="EIW88041.1"/>
    </source>
</evidence>
<reference evidence="1 2" key="1">
    <citation type="journal article" date="2012" name="J. Bacteriol.">
        <title>Genome Sequence of Pectin-Degrading Alishewanella agri, Isolated from Landfill Soil.</title>
        <authorList>
            <person name="Kim J."/>
            <person name="Jung J."/>
            <person name="Sung J.S."/>
            <person name="Chun J."/>
            <person name="Park W."/>
        </authorList>
    </citation>
    <scope>NUCLEOTIDE SEQUENCE [LARGE SCALE GENOMIC DNA]</scope>
    <source>
        <strain evidence="1 2">BL06</strain>
    </source>
</reference>
<dbReference type="RefSeq" id="WP_008985307.1">
    <property type="nucleotide sequence ID" value="NZ_AKKU01000025.1"/>
</dbReference>
<protein>
    <recommendedName>
        <fullName evidence="3">DinB family protein</fullName>
    </recommendedName>
</protein>
<organism evidence="1 2">
    <name type="scientific">Alishewanella agri BL06</name>
    <dbReference type="NCBI Taxonomy" id="1195246"/>
    <lineage>
        <taxon>Bacteria</taxon>
        <taxon>Pseudomonadati</taxon>
        <taxon>Pseudomonadota</taxon>
        <taxon>Gammaproteobacteria</taxon>
        <taxon>Alteromonadales</taxon>
        <taxon>Alteromonadaceae</taxon>
        <taxon>Alishewanella</taxon>
    </lineage>
</organism>
<dbReference type="AlphaFoldDB" id="I8U3Y1"/>
<name>I8U3Y1_9ALTE</name>
<keyword evidence="2" id="KW-1185">Reference proteome</keyword>
<dbReference type="EMBL" id="AKKU01000025">
    <property type="protein sequence ID" value="EIW88041.1"/>
    <property type="molecule type" value="Genomic_DNA"/>
</dbReference>
<evidence type="ECO:0000313" key="2">
    <source>
        <dbReference type="Proteomes" id="UP000035062"/>
    </source>
</evidence>
<dbReference type="PATRIC" id="fig|1195246.3.peg.2496"/>
<dbReference type="Proteomes" id="UP000035062">
    <property type="component" value="Unassembled WGS sequence"/>
</dbReference>
<comment type="caution">
    <text evidence="1">The sequence shown here is derived from an EMBL/GenBank/DDBJ whole genome shotgun (WGS) entry which is preliminary data.</text>
</comment>
<evidence type="ECO:0008006" key="3">
    <source>
        <dbReference type="Google" id="ProtNLM"/>
    </source>
</evidence>
<dbReference type="eggNOG" id="COG2318">
    <property type="taxonomic scope" value="Bacteria"/>
</dbReference>
<dbReference type="STRING" id="1195246.AGRI_12586"/>
<dbReference type="PANTHER" id="PTHR39473">
    <property type="match status" value="1"/>
</dbReference>